<proteinExistence type="predicted"/>
<dbReference type="Proteomes" id="UP000023152">
    <property type="component" value="Unassembled WGS sequence"/>
</dbReference>
<dbReference type="AlphaFoldDB" id="X6M2K4"/>
<name>X6M2K4_RETFI</name>
<evidence type="ECO:0000256" key="1">
    <source>
        <dbReference type="ARBA" id="ARBA00049360"/>
    </source>
</evidence>
<dbReference type="SUPFAM" id="SSF53067">
    <property type="entry name" value="Actin-like ATPase domain"/>
    <property type="match status" value="1"/>
</dbReference>
<evidence type="ECO:0000256" key="2">
    <source>
        <dbReference type="SAM" id="MobiDB-lite"/>
    </source>
</evidence>
<dbReference type="Gene3D" id="3.30.420.40">
    <property type="match status" value="1"/>
</dbReference>
<feature type="compositionally biased region" description="Basic residues" evidence="2">
    <location>
        <begin position="245"/>
        <end position="258"/>
    </location>
</feature>
<comment type="caution">
    <text evidence="3">The sequence shown here is derived from an EMBL/GenBank/DDBJ whole genome shotgun (WGS) entry which is preliminary data.</text>
</comment>
<evidence type="ECO:0008006" key="5">
    <source>
        <dbReference type="Google" id="ProtNLM"/>
    </source>
</evidence>
<evidence type="ECO:0000313" key="4">
    <source>
        <dbReference type="Proteomes" id="UP000023152"/>
    </source>
</evidence>
<keyword evidence="4" id="KW-1185">Reference proteome</keyword>
<dbReference type="Pfam" id="PF00022">
    <property type="entry name" value="Actin"/>
    <property type="match status" value="1"/>
</dbReference>
<gene>
    <name evidence="3" type="ORF">RFI_29580</name>
</gene>
<feature type="region of interest" description="Disordered" evidence="2">
    <location>
        <begin position="235"/>
        <end position="258"/>
    </location>
</feature>
<sequence length="258" mass="30340">MRAQDWIIEKNLMEEYIYSKHSLIRKLCDTLRKNCTVALDYDGELKKASTIGKAIIVGAERFKCPEVLFKPNFMDLNENVCKLTFQSIMKCDIDIRKNLRNNIVIGGDTTMFNSIAERMQNEIKDLYRLHCNMIALSISVWKVKRRKRDVHKFPINSSPPTTRTSLDCKTKTEQQNRVSVEFTYNIYKYVYMCIYSNHLKRSSYLFITTTYYQNIVFFANAYVCVVFANKEREDSPSQTMDHYRSISKTKKKEKAKSV</sequence>
<dbReference type="InterPro" id="IPR043129">
    <property type="entry name" value="ATPase_NBD"/>
</dbReference>
<organism evidence="3 4">
    <name type="scientific">Reticulomyxa filosa</name>
    <dbReference type="NCBI Taxonomy" id="46433"/>
    <lineage>
        <taxon>Eukaryota</taxon>
        <taxon>Sar</taxon>
        <taxon>Rhizaria</taxon>
        <taxon>Retaria</taxon>
        <taxon>Foraminifera</taxon>
        <taxon>Monothalamids</taxon>
        <taxon>Reticulomyxidae</taxon>
        <taxon>Reticulomyxa</taxon>
    </lineage>
</organism>
<accession>X6M2K4</accession>
<evidence type="ECO:0000313" key="3">
    <source>
        <dbReference type="EMBL" id="ETO07811.1"/>
    </source>
</evidence>
<dbReference type="PANTHER" id="PTHR11937">
    <property type="entry name" value="ACTIN"/>
    <property type="match status" value="1"/>
</dbReference>
<reference evidence="3 4" key="1">
    <citation type="journal article" date="2013" name="Curr. Biol.">
        <title>The Genome of the Foraminiferan Reticulomyxa filosa.</title>
        <authorList>
            <person name="Glockner G."/>
            <person name="Hulsmann N."/>
            <person name="Schleicher M."/>
            <person name="Noegel A.A."/>
            <person name="Eichinger L."/>
            <person name="Gallinger C."/>
            <person name="Pawlowski J."/>
            <person name="Sierra R."/>
            <person name="Euteneuer U."/>
            <person name="Pillet L."/>
            <person name="Moustafa A."/>
            <person name="Platzer M."/>
            <person name="Groth M."/>
            <person name="Szafranski K."/>
            <person name="Schliwa M."/>
        </authorList>
    </citation>
    <scope>NUCLEOTIDE SEQUENCE [LARGE SCALE GENOMIC DNA]</scope>
</reference>
<protein>
    <recommendedName>
        <fullName evidence="5">Actin</fullName>
    </recommendedName>
</protein>
<comment type="catalytic activity">
    <reaction evidence="1">
        <text>ATP + H2O = ADP + phosphate + H(+)</text>
        <dbReference type="Rhea" id="RHEA:13065"/>
        <dbReference type="ChEBI" id="CHEBI:15377"/>
        <dbReference type="ChEBI" id="CHEBI:15378"/>
        <dbReference type="ChEBI" id="CHEBI:30616"/>
        <dbReference type="ChEBI" id="CHEBI:43474"/>
        <dbReference type="ChEBI" id="CHEBI:456216"/>
    </reaction>
</comment>
<dbReference type="Gene3D" id="3.90.640.10">
    <property type="entry name" value="Actin, Chain A, domain 4"/>
    <property type="match status" value="1"/>
</dbReference>
<dbReference type="EMBL" id="ASPP01025707">
    <property type="protein sequence ID" value="ETO07811.1"/>
    <property type="molecule type" value="Genomic_DNA"/>
</dbReference>
<dbReference type="InterPro" id="IPR004000">
    <property type="entry name" value="Actin"/>
</dbReference>